<keyword evidence="5" id="KW-0998">Cell outer membrane</keyword>
<keyword evidence="4" id="KW-0472">Membrane</keyword>
<keyword evidence="3 6" id="KW-0732">Signal</keyword>
<feature type="signal peptide" evidence="6">
    <location>
        <begin position="1"/>
        <end position="28"/>
    </location>
</feature>
<dbReference type="AlphaFoldDB" id="A0A0N9WKG4"/>
<reference evidence="8" key="1">
    <citation type="submission" date="2015-09" db="EMBL/GenBank/DDBJ databases">
        <title>Whole genome sequence of Pseudomonas fluorescens FW300-N2E3.</title>
        <authorList>
            <person name="Ray J."/>
            <person name="Melnyk R."/>
            <person name="Deutschbauer A."/>
        </authorList>
    </citation>
    <scope>NUCLEOTIDE SEQUENCE [LARGE SCALE GENOMIC DNA]</scope>
    <source>
        <strain evidence="8">FW300-N2E3</strain>
    </source>
</reference>
<dbReference type="OrthoDB" id="5951177at2"/>
<organism evidence="7 8">
    <name type="scientific">Pseudomonas fluorescens</name>
    <dbReference type="NCBI Taxonomy" id="294"/>
    <lineage>
        <taxon>Bacteria</taxon>
        <taxon>Pseudomonadati</taxon>
        <taxon>Pseudomonadota</taxon>
        <taxon>Gammaproteobacteria</taxon>
        <taxon>Pseudomonadales</taxon>
        <taxon>Pseudomonadaceae</taxon>
        <taxon>Pseudomonas</taxon>
    </lineage>
</organism>
<dbReference type="GO" id="GO:0009279">
    <property type="term" value="C:cell outer membrane"/>
    <property type="evidence" value="ECO:0007669"/>
    <property type="project" value="UniProtKB-SubCell"/>
</dbReference>
<accession>A0A0N9WKG4</accession>
<evidence type="ECO:0000256" key="2">
    <source>
        <dbReference type="ARBA" id="ARBA00005722"/>
    </source>
</evidence>
<evidence type="ECO:0000256" key="3">
    <source>
        <dbReference type="ARBA" id="ARBA00022729"/>
    </source>
</evidence>
<evidence type="ECO:0000256" key="4">
    <source>
        <dbReference type="ARBA" id="ARBA00023136"/>
    </source>
</evidence>
<dbReference type="PANTHER" id="PTHR38776">
    <property type="entry name" value="MLTA-INTERACTING PROTEIN-RELATED"/>
    <property type="match status" value="1"/>
</dbReference>
<evidence type="ECO:0000313" key="7">
    <source>
        <dbReference type="EMBL" id="ALI03793.1"/>
    </source>
</evidence>
<comment type="similarity">
    <text evidence="2">Belongs to the MipA/OmpV family.</text>
</comment>
<protein>
    <submittedName>
        <fullName evidence="7">Structural protein MipA</fullName>
    </submittedName>
</protein>
<dbReference type="InterPro" id="IPR010583">
    <property type="entry name" value="MipA"/>
</dbReference>
<dbReference type="PANTHER" id="PTHR38776:SF1">
    <property type="entry name" value="MLTA-INTERACTING PROTEIN-RELATED"/>
    <property type="match status" value="1"/>
</dbReference>
<evidence type="ECO:0000256" key="1">
    <source>
        <dbReference type="ARBA" id="ARBA00004442"/>
    </source>
</evidence>
<name>A0A0N9WKG4_PSEFL</name>
<dbReference type="RefSeq" id="WP_054597034.1">
    <property type="nucleotide sequence ID" value="NZ_CP012830.1"/>
</dbReference>
<dbReference type="EMBL" id="CP012830">
    <property type="protein sequence ID" value="ALI03793.1"/>
    <property type="molecule type" value="Genomic_DNA"/>
</dbReference>
<feature type="chain" id="PRO_5006040360" evidence="6">
    <location>
        <begin position="29"/>
        <end position="267"/>
    </location>
</feature>
<reference evidence="7 8" key="2">
    <citation type="journal article" date="2018" name="Nature">
        <title>Mutant phenotypes for thousands of bacterial genes of unknown function.</title>
        <authorList>
            <person name="Price M.N."/>
            <person name="Wetmore K.M."/>
            <person name="Waters R.J."/>
            <person name="Callaghan M."/>
            <person name="Ray J."/>
            <person name="Liu H."/>
            <person name="Kuehl J.V."/>
            <person name="Melnyk R.A."/>
            <person name="Lamson J.S."/>
            <person name="Suh Y."/>
            <person name="Carlson H.K."/>
            <person name="Esquivel Z."/>
            <person name="Sadeeshkumar H."/>
            <person name="Chakraborty R."/>
            <person name="Zane G.M."/>
            <person name="Rubin B.E."/>
            <person name="Wall J.D."/>
            <person name="Visel A."/>
            <person name="Bristow J."/>
            <person name="Blow M.J."/>
            <person name="Arkin A.P."/>
            <person name="Deutschbauer A.M."/>
        </authorList>
    </citation>
    <scope>NUCLEOTIDE SEQUENCE [LARGE SCALE GENOMIC DNA]</scope>
    <source>
        <strain evidence="7 8">FW300-N2E3</strain>
    </source>
</reference>
<evidence type="ECO:0000256" key="6">
    <source>
        <dbReference type="SAM" id="SignalP"/>
    </source>
</evidence>
<dbReference type="Proteomes" id="UP000066487">
    <property type="component" value="Chromosome"/>
</dbReference>
<evidence type="ECO:0000313" key="8">
    <source>
        <dbReference type="Proteomes" id="UP000066487"/>
    </source>
</evidence>
<dbReference type="Pfam" id="PF06629">
    <property type="entry name" value="MipA"/>
    <property type="match status" value="1"/>
</dbReference>
<evidence type="ECO:0000256" key="5">
    <source>
        <dbReference type="ARBA" id="ARBA00023237"/>
    </source>
</evidence>
<proteinExistence type="inferred from homology"/>
<sequence length="267" mass="29238">MLALKNRKTFCLSLTSICLLASTDYVQAEDWHYSVQAGVANAPRYSGSDERVTAPLLGGQIVSPYGLFLDTERGLGWQNEWGDLAFSTYIGLSETRKDRKSRFEGSNRLDGMGSIKSRPQLGASIHYTLGEVVVGATLEHALKKSDDDRDTGSAYNRLELSISTNLYEGEYGSLDGSLNSVFGDADYVRTWYGVSTAQASRSQFRAYATHGGMVSRGAALTWAVPINDQTEFSTVLAMQYLNGDAADSPIVERRMQTSLAGQVKYSF</sequence>
<gene>
    <name evidence="7" type="ORF">AO353_22970</name>
</gene>
<comment type="subcellular location">
    <subcellularLocation>
        <location evidence="1">Cell outer membrane</location>
    </subcellularLocation>
</comment>